<evidence type="ECO:0000256" key="1">
    <source>
        <dbReference type="SAM" id="SignalP"/>
    </source>
</evidence>
<protein>
    <submittedName>
        <fullName evidence="2">35803_t:CDS:1</fullName>
    </submittedName>
</protein>
<accession>A0ABN7WFI6</accession>
<feature type="signal peptide" evidence="1">
    <location>
        <begin position="1"/>
        <end position="22"/>
    </location>
</feature>
<comment type="caution">
    <text evidence="2">The sequence shown here is derived from an EMBL/GenBank/DDBJ whole genome shotgun (WGS) entry which is preliminary data.</text>
</comment>
<evidence type="ECO:0000313" key="3">
    <source>
        <dbReference type="Proteomes" id="UP000789901"/>
    </source>
</evidence>
<keyword evidence="3" id="KW-1185">Reference proteome</keyword>
<keyword evidence="1" id="KW-0732">Signal</keyword>
<dbReference type="Proteomes" id="UP000789901">
    <property type="component" value="Unassembled WGS sequence"/>
</dbReference>
<sequence length="122" mass="13514">MVKLKFLATLVTLLLGVSYLFASVIPSHNSSKSIENYGYIWYKCTNGSWEVDEGRVLFYNDEHDSFCDPSSAMASSYEVTRATGIRSIIPECDTSSVVLNNVYSTPLSNSECDFPYGLKVAS</sequence>
<proteinExistence type="predicted"/>
<name>A0ABN7WFI6_GIGMA</name>
<feature type="chain" id="PRO_5045516314" evidence="1">
    <location>
        <begin position="23"/>
        <end position="122"/>
    </location>
</feature>
<organism evidence="2 3">
    <name type="scientific">Gigaspora margarita</name>
    <dbReference type="NCBI Taxonomy" id="4874"/>
    <lineage>
        <taxon>Eukaryota</taxon>
        <taxon>Fungi</taxon>
        <taxon>Fungi incertae sedis</taxon>
        <taxon>Mucoromycota</taxon>
        <taxon>Glomeromycotina</taxon>
        <taxon>Glomeromycetes</taxon>
        <taxon>Diversisporales</taxon>
        <taxon>Gigasporaceae</taxon>
        <taxon>Gigaspora</taxon>
    </lineage>
</organism>
<evidence type="ECO:0000313" key="2">
    <source>
        <dbReference type="EMBL" id="CAG8828149.1"/>
    </source>
</evidence>
<reference evidence="2 3" key="1">
    <citation type="submission" date="2021-06" db="EMBL/GenBank/DDBJ databases">
        <authorList>
            <person name="Kallberg Y."/>
            <person name="Tangrot J."/>
            <person name="Rosling A."/>
        </authorList>
    </citation>
    <scope>NUCLEOTIDE SEQUENCE [LARGE SCALE GENOMIC DNA]</scope>
    <source>
        <strain evidence="2 3">120-4 pot B 10/14</strain>
    </source>
</reference>
<feature type="non-terminal residue" evidence="2">
    <location>
        <position position="122"/>
    </location>
</feature>
<dbReference type="EMBL" id="CAJVQB010040209">
    <property type="protein sequence ID" value="CAG8828149.1"/>
    <property type="molecule type" value="Genomic_DNA"/>
</dbReference>
<gene>
    <name evidence="2" type="ORF">GMARGA_LOCUS29615</name>
</gene>